<comment type="pathway">
    <text evidence="5">Cofactor biosynthesis; nicotinate biosynthesis; nicotinate from nicotinamide: step 1/1.</text>
</comment>
<evidence type="ECO:0000256" key="1">
    <source>
        <dbReference type="ARBA" id="ARBA00006336"/>
    </source>
</evidence>
<keyword evidence="4" id="KW-0378">Hydrolase</keyword>
<dbReference type="AlphaFoldDB" id="A0A1M5DT10"/>
<dbReference type="InterPro" id="IPR052347">
    <property type="entry name" value="Isochorismatase_Nicotinamidase"/>
</dbReference>
<dbReference type="OrthoDB" id="9791276at2"/>
<dbReference type="Gene3D" id="3.40.50.850">
    <property type="entry name" value="Isochorismatase-like"/>
    <property type="match status" value="1"/>
</dbReference>
<evidence type="ECO:0000313" key="11">
    <source>
        <dbReference type="Proteomes" id="UP000183945"/>
    </source>
</evidence>
<evidence type="ECO:0000313" key="10">
    <source>
        <dbReference type="EMBL" id="SHF70065.1"/>
    </source>
</evidence>
<dbReference type="Pfam" id="PF00857">
    <property type="entry name" value="Isochorismatase"/>
    <property type="match status" value="1"/>
</dbReference>
<feature type="domain" description="Isochorismatase-like" evidence="9">
    <location>
        <begin position="3"/>
        <end position="199"/>
    </location>
</feature>
<dbReference type="EC" id="3.5.1.19" evidence="6"/>
<dbReference type="CDD" id="cd01011">
    <property type="entry name" value="nicotinamidase"/>
    <property type="match status" value="1"/>
</dbReference>
<evidence type="ECO:0000256" key="6">
    <source>
        <dbReference type="ARBA" id="ARBA00039017"/>
    </source>
</evidence>
<dbReference type="PANTHER" id="PTHR11080">
    <property type="entry name" value="PYRAZINAMIDASE/NICOTINAMIDASE"/>
    <property type="match status" value="1"/>
</dbReference>
<dbReference type="EMBL" id="FQVT01000002">
    <property type="protein sequence ID" value="SHF70065.1"/>
    <property type="molecule type" value="Genomic_DNA"/>
</dbReference>
<gene>
    <name evidence="10" type="ORF">SAMN05444483_102100</name>
</gene>
<protein>
    <recommendedName>
        <fullName evidence="8">Nicotinamidase</fullName>
        <ecNumber evidence="6">3.5.1.19</ecNumber>
    </recommendedName>
    <alternativeName>
        <fullName evidence="7">Nicotinamide deamidase</fullName>
    </alternativeName>
</protein>
<keyword evidence="11" id="KW-1185">Reference proteome</keyword>
<dbReference type="GO" id="GO:0019363">
    <property type="term" value="P:pyridine nucleotide biosynthetic process"/>
    <property type="evidence" value="ECO:0007669"/>
    <property type="project" value="UniProtKB-KW"/>
</dbReference>
<dbReference type="PANTHER" id="PTHR11080:SF2">
    <property type="entry name" value="LD05707P"/>
    <property type="match status" value="1"/>
</dbReference>
<accession>A0A1M5DT10</accession>
<evidence type="ECO:0000259" key="9">
    <source>
        <dbReference type="Pfam" id="PF00857"/>
    </source>
</evidence>
<dbReference type="InterPro" id="IPR000868">
    <property type="entry name" value="Isochorismatase-like_dom"/>
</dbReference>
<evidence type="ECO:0000256" key="7">
    <source>
        <dbReference type="ARBA" id="ARBA00043224"/>
    </source>
</evidence>
<name>A0A1M5DT10_SALEC</name>
<comment type="similarity">
    <text evidence="1">Belongs to the isochorismatase family.</text>
</comment>
<evidence type="ECO:0000256" key="3">
    <source>
        <dbReference type="ARBA" id="ARBA00022723"/>
    </source>
</evidence>
<organism evidence="10 11">
    <name type="scientific">Salegentibacter echinorum</name>
    <dbReference type="NCBI Taxonomy" id="1073325"/>
    <lineage>
        <taxon>Bacteria</taxon>
        <taxon>Pseudomonadati</taxon>
        <taxon>Bacteroidota</taxon>
        <taxon>Flavobacteriia</taxon>
        <taxon>Flavobacteriales</taxon>
        <taxon>Flavobacteriaceae</taxon>
        <taxon>Salegentibacter</taxon>
    </lineage>
</organism>
<dbReference type="Proteomes" id="UP000183945">
    <property type="component" value="Unassembled WGS sequence"/>
</dbReference>
<dbReference type="NCBIfam" id="NF008623">
    <property type="entry name" value="PRK11609.1"/>
    <property type="match status" value="1"/>
</dbReference>
<evidence type="ECO:0000256" key="2">
    <source>
        <dbReference type="ARBA" id="ARBA00022642"/>
    </source>
</evidence>
<reference evidence="11" key="1">
    <citation type="submission" date="2016-11" db="EMBL/GenBank/DDBJ databases">
        <authorList>
            <person name="Varghese N."/>
            <person name="Submissions S."/>
        </authorList>
    </citation>
    <scope>NUCLEOTIDE SEQUENCE [LARGE SCALE GENOMIC DNA]</scope>
    <source>
        <strain evidence="11">DSM 24579</strain>
    </source>
</reference>
<keyword evidence="3" id="KW-0479">Metal-binding</keyword>
<dbReference type="SUPFAM" id="SSF52499">
    <property type="entry name" value="Isochorismatase-like hydrolases"/>
    <property type="match status" value="1"/>
</dbReference>
<evidence type="ECO:0000256" key="5">
    <source>
        <dbReference type="ARBA" id="ARBA00037900"/>
    </source>
</evidence>
<proteinExistence type="inferred from homology"/>
<evidence type="ECO:0000256" key="8">
    <source>
        <dbReference type="ARBA" id="ARBA00072277"/>
    </source>
</evidence>
<dbReference type="RefSeq" id="WP_072877078.1">
    <property type="nucleotide sequence ID" value="NZ_FQVT01000002.1"/>
</dbReference>
<dbReference type="InterPro" id="IPR036380">
    <property type="entry name" value="Isochorismatase-like_sf"/>
</dbReference>
<dbReference type="GO" id="GO:0008936">
    <property type="term" value="F:nicotinamidase activity"/>
    <property type="evidence" value="ECO:0007669"/>
    <property type="project" value="UniProtKB-EC"/>
</dbReference>
<keyword evidence="2" id="KW-0662">Pyridine nucleotide biosynthesis</keyword>
<dbReference type="GO" id="GO:0046872">
    <property type="term" value="F:metal ion binding"/>
    <property type="evidence" value="ECO:0007669"/>
    <property type="project" value="UniProtKB-KW"/>
</dbReference>
<sequence>MKTLVIVDPQNDFMPGGSLAVPEGDQIVPVINKLQDKFELIVAAQDWHPRTHASFASAHPGKKEFEVIELDGIEQVLWPDHCVQNTSGAAFHKDLETAKIEAIFRKGTDKKIDSYSGFYDNGHKKSTGLTGYLKEKKATHLYFCGLAAEICVYFSAKDALKEGFKVSIIEDATRPLDNEEFNKRKAELKEMGGEVITANAIEN</sequence>
<evidence type="ECO:0000256" key="4">
    <source>
        <dbReference type="ARBA" id="ARBA00022801"/>
    </source>
</evidence>
<dbReference type="STRING" id="1073325.SAMN05444483_102100"/>
<dbReference type="FunFam" id="3.40.50.850:FF:000006">
    <property type="entry name" value="Bifunctional pyrazinamidase/nicotinamidase"/>
    <property type="match status" value="1"/>
</dbReference>